<dbReference type="AlphaFoldDB" id="A0A6G1LKY2"/>
<sequence>MDFGIAPSSEVEASCAICGAPPFPECPHEGQRLEMALNQAQDRWNGMQAIRNWVLEHARNQVISTFHQLRAARYAQHVEYLQTLPCFTLYQRWQGNPPINPSQLHMLQSQIHQANASYKAGVDEDWRRSCLRYPEVLDYYFGMVSLQLPSENDPAIMDPRFGAPLKETRRSNKARKESMLLEEDEESLHRGHGRKNKRRSRDWTPPAASMPGAFRR</sequence>
<dbReference type="Proteomes" id="UP000799436">
    <property type="component" value="Unassembled WGS sequence"/>
</dbReference>
<dbReference type="EMBL" id="ML995811">
    <property type="protein sequence ID" value="KAF2773222.1"/>
    <property type="molecule type" value="Genomic_DNA"/>
</dbReference>
<keyword evidence="3" id="KW-1185">Reference proteome</keyword>
<protein>
    <submittedName>
        <fullName evidence="2">Uncharacterized protein</fullName>
    </submittedName>
</protein>
<evidence type="ECO:0000313" key="2">
    <source>
        <dbReference type="EMBL" id="KAF2773222.1"/>
    </source>
</evidence>
<organism evidence="2 3">
    <name type="scientific">Teratosphaeria nubilosa</name>
    <dbReference type="NCBI Taxonomy" id="161662"/>
    <lineage>
        <taxon>Eukaryota</taxon>
        <taxon>Fungi</taxon>
        <taxon>Dikarya</taxon>
        <taxon>Ascomycota</taxon>
        <taxon>Pezizomycotina</taxon>
        <taxon>Dothideomycetes</taxon>
        <taxon>Dothideomycetidae</taxon>
        <taxon>Mycosphaerellales</taxon>
        <taxon>Teratosphaeriaceae</taxon>
        <taxon>Teratosphaeria</taxon>
    </lineage>
</organism>
<feature type="compositionally biased region" description="Basic residues" evidence="1">
    <location>
        <begin position="190"/>
        <end position="200"/>
    </location>
</feature>
<evidence type="ECO:0000313" key="3">
    <source>
        <dbReference type="Proteomes" id="UP000799436"/>
    </source>
</evidence>
<name>A0A6G1LKY2_9PEZI</name>
<reference evidence="2" key="1">
    <citation type="journal article" date="2020" name="Stud. Mycol.">
        <title>101 Dothideomycetes genomes: a test case for predicting lifestyles and emergence of pathogens.</title>
        <authorList>
            <person name="Haridas S."/>
            <person name="Albert R."/>
            <person name="Binder M."/>
            <person name="Bloem J."/>
            <person name="Labutti K."/>
            <person name="Salamov A."/>
            <person name="Andreopoulos B."/>
            <person name="Baker S."/>
            <person name="Barry K."/>
            <person name="Bills G."/>
            <person name="Bluhm B."/>
            <person name="Cannon C."/>
            <person name="Castanera R."/>
            <person name="Culley D."/>
            <person name="Daum C."/>
            <person name="Ezra D."/>
            <person name="Gonzalez J."/>
            <person name="Henrissat B."/>
            <person name="Kuo A."/>
            <person name="Liang C."/>
            <person name="Lipzen A."/>
            <person name="Lutzoni F."/>
            <person name="Magnuson J."/>
            <person name="Mondo S."/>
            <person name="Nolan M."/>
            <person name="Ohm R."/>
            <person name="Pangilinan J."/>
            <person name="Park H.-J."/>
            <person name="Ramirez L."/>
            <person name="Alfaro M."/>
            <person name="Sun H."/>
            <person name="Tritt A."/>
            <person name="Yoshinaga Y."/>
            <person name="Zwiers L.-H."/>
            <person name="Turgeon B."/>
            <person name="Goodwin S."/>
            <person name="Spatafora J."/>
            <person name="Crous P."/>
            <person name="Grigoriev I."/>
        </authorList>
    </citation>
    <scope>NUCLEOTIDE SEQUENCE</scope>
    <source>
        <strain evidence="2">CBS 116005</strain>
    </source>
</reference>
<evidence type="ECO:0000256" key="1">
    <source>
        <dbReference type="SAM" id="MobiDB-lite"/>
    </source>
</evidence>
<gene>
    <name evidence="2" type="ORF">EJ03DRAFT_323726</name>
</gene>
<feature type="compositionally biased region" description="Basic and acidic residues" evidence="1">
    <location>
        <begin position="166"/>
        <end position="179"/>
    </location>
</feature>
<accession>A0A6G1LKY2</accession>
<dbReference type="OrthoDB" id="5409477at2759"/>
<feature type="region of interest" description="Disordered" evidence="1">
    <location>
        <begin position="161"/>
        <end position="216"/>
    </location>
</feature>
<proteinExistence type="predicted"/>